<evidence type="ECO:0000313" key="4">
    <source>
        <dbReference type="Proteomes" id="UP000249264"/>
    </source>
</evidence>
<dbReference type="SUPFAM" id="SSF55729">
    <property type="entry name" value="Acyl-CoA N-acyltransferases (Nat)"/>
    <property type="match status" value="1"/>
</dbReference>
<name>A0A2X4RI88_9CORY</name>
<dbReference type="RefSeq" id="WP_039676490.1">
    <property type="nucleotide sequence ID" value="NZ_CP065689.1"/>
</dbReference>
<dbReference type="GO" id="GO:0016740">
    <property type="term" value="F:transferase activity"/>
    <property type="evidence" value="ECO:0007669"/>
    <property type="project" value="UniProtKB-KW"/>
</dbReference>
<accession>A0A2X4RI88</accession>
<dbReference type="InterPro" id="IPR045057">
    <property type="entry name" value="Gcn5-rel_NAT"/>
</dbReference>
<dbReference type="Gene3D" id="3.40.630.30">
    <property type="match status" value="1"/>
</dbReference>
<dbReference type="InterPro" id="IPR031165">
    <property type="entry name" value="GNAT_YJDJ"/>
</dbReference>
<dbReference type="EMBL" id="LS483460">
    <property type="protein sequence ID" value="SQH98728.1"/>
    <property type="molecule type" value="Genomic_DNA"/>
</dbReference>
<dbReference type="PANTHER" id="PTHR31435:SF9">
    <property type="entry name" value="PROTEIN NATD1"/>
    <property type="match status" value="1"/>
</dbReference>
<gene>
    <name evidence="2" type="ORF">I6G51_12270</name>
    <name evidence="3" type="ORF">NCTC10288_00427</name>
</gene>
<organism evidence="3 4">
    <name type="scientific">Corynebacterium minutissimum</name>
    <dbReference type="NCBI Taxonomy" id="38301"/>
    <lineage>
        <taxon>Bacteria</taxon>
        <taxon>Bacillati</taxon>
        <taxon>Actinomycetota</taxon>
        <taxon>Actinomycetes</taxon>
        <taxon>Mycobacteriales</taxon>
        <taxon>Corynebacteriaceae</taxon>
        <taxon>Corynebacterium</taxon>
    </lineage>
</organism>
<evidence type="ECO:0000313" key="5">
    <source>
        <dbReference type="Proteomes" id="UP000594905"/>
    </source>
</evidence>
<evidence type="ECO:0000313" key="2">
    <source>
        <dbReference type="EMBL" id="QPS59612.1"/>
    </source>
</evidence>
<dbReference type="AlphaFoldDB" id="A0A2X4RI88"/>
<proteinExistence type="predicted"/>
<reference evidence="3 4" key="1">
    <citation type="submission" date="2018-06" db="EMBL/GenBank/DDBJ databases">
        <authorList>
            <consortium name="Pathogen Informatics"/>
            <person name="Doyle S."/>
        </authorList>
    </citation>
    <scope>NUCLEOTIDE SEQUENCE [LARGE SCALE GENOMIC DNA]</scope>
    <source>
        <strain evidence="3 4">NCTC10288</strain>
    </source>
</reference>
<dbReference type="KEGG" id="cmin:NCTC10288_00427"/>
<reference evidence="2 5" key="2">
    <citation type="submission" date="2020-12" db="EMBL/GenBank/DDBJ databases">
        <title>FDA dAtabase for Regulatory Grade micrObial Sequences (FDA-ARGOS): Supporting development and validation of Infectious Disease Dx tests.</title>
        <authorList>
            <person name="Sproer C."/>
            <person name="Gronow S."/>
            <person name="Severitt S."/>
            <person name="Schroder I."/>
            <person name="Tallon L."/>
            <person name="Sadzewicz L."/>
            <person name="Zhao X."/>
            <person name="Boylan J."/>
            <person name="Ott S."/>
            <person name="Bowen H."/>
            <person name="Vavikolanu K."/>
            <person name="Mehta A."/>
            <person name="Aluvathingal J."/>
            <person name="Nadendla S."/>
            <person name="Lowell S."/>
            <person name="Myers T."/>
            <person name="Yan Y."/>
            <person name="Sichtig H."/>
        </authorList>
    </citation>
    <scope>NUCLEOTIDE SEQUENCE [LARGE SCALE GENOMIC DNA]</scope>
    <source>
        <strain evidence="2 5">FDAARGOS_894</strain>
    </source>
</reference>
<dbReference type="Proteomes" id="UP000594905">
    <property type="component" value="Chromosome"/>
</dbReference>
<dbReference type="Proteomes" id="UP000249264">
    <property type="component" value="Chromosome 1"/>
</dbReference>
<keyword evidence="3" id="KW-0808">Transferase</keyword>
<keyword evidence="5" id="KW-1185">Reference proteome</keyword>
<dbReference type="OrthoDB" id="5405911at2"/>
<dbReference type="PANTHER" id="PTHR31435">
    <property type="entry name" value="PROTEIN NATD1"/>
    <property type="match status" value="1"/>
</dbReference>
<dbReference type="InterPro" id="IPR016181">
    <property type="entry name" value="Acyl_CoA_acyltransferase"/>
</dbReference>
<evidence type="ECO:0000313" key="3">
    <source>
        <dbReference type="EMBL" id="SQH98728.1"/>
    </source>
</evidence>
<dbReference type="EMBL" id="CP065689">
    <property type="protein sequence ID" value="QPS59612.1"/>
    <property type="molecule type" value="Genomic_DNA"/>
</dbReference>
<protein>
    <submittedName>
        <fullName evidence="2">N-acetyltransferase</fullName>
    </submittedName>
    <submittedName>
        <fullName evidence="3">Predicted acetyltransferase</fullName>
    </submittedName>
</protein>
<dbReference type="Pfam" id="PF14542">
    <property type="entry name" value="Acetyltransf_CG"/>
    <property type="match status" value="1"/>
</dbReference>
<dbReference type="GeneID" id="70782369"/>
<dbReference type="STRING" id="38301.NX84_10825"/>
<feature type="domain" description="N-acetyltransferase" evidence="1">
    <location>
        <begin position="9"/>
        <end position="95"/>
    </location>
</feature>
<dbReference type="PROSITE" id="PS51729">
    <property type="entry name" value="GNAT_YJDJ"/>
    <property type="match status" value="1"/>
</dbReference>
<sequence>MGAMTTSVAHQTDQSRFVITVDGKEAGFAEYADTATTREFTHTVIHDAFQGQGLSKTLIQAALDDESTAARQVIPSCSAVAGFIEKNPDYQPLTTREGNL</sequence>
<evidence type="ECO:0000259" key="1">
    <source>
        <dbReference type="PROSITE" id="PS51729"/>
    </source>
</evidence>
<dbReference type="CDD" id="cd04301">
    <property type="entry name" value="NAT_SF"/>
    <property type="match status" value="1"/>
</dbReference>